<evidence type="ECO:0000313" key="1">
    <source>
        <dbReference type="EMBL" id="MDG0818154.1"/>
    </source>
</evidence>
<keyword evidence="2" id="KW-1185">Reference proteome</keyword>
<gene>
    <name evidence="1" type="ORF">NWE73_17355</name>
</gene>
<sequence length="50" mass="5934">MTCIMSWKKIAARNAIALIYSKTEDLHFLDVIKMAVRKRGNHIPRFREIF</sequence>
<dbReference type="EMBL" id="JANRMI010000006">
    <property type="protein sequence ID" value="MDG0818154.1"/>
    <property type="molecule type" value="Genomic_DNA"/>
</dbReference>
<accession>A0ABT6DNF3</accession>
<comment type="caution">
    <text evidence="1">The sequence shown here is derived from an EMBL/GenBank/DDBJ whole genome shotgun (WGS) entry which is preliminary data.</text>
</comment>
<dbReference type="Proteomes" id="UP001152321">
    <property type="component" value="Unassembled WGS sequence"/>
</dbReference>
<proteinExistence type="predicted"/>
<dbReference type="RefSeq" id="WP_277579629.1">
    <property type="nucleotide sequence ID" value="NZ_JANRMI010000006.1"/>
</dbReference>
<protein>
    <submittedName>
        <fullName evidence="1">Uncharacterized protein</fullName>
    </submittedName>
</protein>
<reference evidence="1" key="1">
    <citation type="submission" date="2022-08" db="EMBL/GenBank/DDBJ databases">
        <title>Novel Bdellovibrio Species Isolated from Svalbard: Designation Bdellovibrio svalbardensis.</title>
        <authorList>
            <person name="Mitchell R.J."/>
            <person name="Choi S.Y."/>
        </authorList>
    </citation>
    <scope>NUCLEOTIDE SEQUENCE</scope>
    <source>
        <strain evidence="1">PAP01</strain>
    </source>
</reference>
<name>A0ABT6DNF3_9BACT</name>
<organism evidence="1 2">
    <name type="scientific">Bdellovibrio svalbardensis</name>
    <dbReference type="NCBI Taxonomy" id="2972972"/>
    <lineage>
        <taxon>Bacteria</taxon>
        <taxon>Pseudomonadati</taxon>
        <taxon>Bdellovibrionota</taxon>
        <taxon>Bdellovibrionia</taxon>
        <taxon>Bdellovibrionales</taxon>
        <taxon>Pseudobdellovibrionaceae</taxon>
        <taxon>Bdellovibrio</taxon>
    </lineage>
</organism>
<evidence type="ECO:0000313" key="2">
    <source>
        <dbReference type="Proteomes" id="UP001152321"/>
    </source>
</evidence>